<feature type="domain" description="NET" evidence="6">
    <location>
        <begin position="676"/>
        <end position="757"/>
    </location>
</feature>
<dbReference type="PROSITE" id="PS00633">
    <property type="entry name" value="BROMODOMAIN_1"/>
    <property type="match status" value="2"/>
</dbReference>
<keyword evidence="2 3" id="KW-0103">Bromodomain</keyword>
<dbReference type="CDD" id="cd05497">
    <property type="entry name" value="Bromo_Brdt_I_like"/>
    <property type="match status" value="1"/>
</dbReference>
<dbReference type="OrthoDB" id="21449at2759"/>
<feature type="region of interest" description="Disordered" evidence="4">
    <location>
        <begin position="555"/>
        <end position="699"/>
    </location>
</feature>
<dbReference type="PROSITE" id="PS51525">
    <property type="entry name" value="NET"/>
    <property type="match status" value="1"/>
</dbReference>
<dbReference type="FunFam" id="1.20.920.10:FF:000002">
    <property type="entry name" value="Bromodomain-containing protein 4"/>
    <property type="match status" value="1"/>
</dbReference>
<feature type="region of interest" description="Disordered" evidence="4">
    <location>
        <begin position="201"/>
        <end position="325"/>
    </location>
</feature>
<dbReference type="GO" id="GO:0000785">
    <property type="term" value="C:chromatin"/>
    <property type="evidence" value="ECO:0007669"/>
    <property type="project" value="TreeGrafter"/>
</dbReference>
<feature type="region of interest" description="Disordered" evidence="4">
    <location>
        <begin position="748"/>
        <end position="1059"/>
    </location>
</feature>
<dbReference type="Gene3D" id="1.20.920.10">
    <property type="entry name" value="Bromodomain-like"/>
    <property type="match status" value="2"/>
</dbReference>
<dbReference type="AlphaFoldDB" id="A0A2A2JD65"/>
<protein>
    <recommendedName>
        <fullName evidence="9">Bromodomain-containing protein</fullName>
    </recommendedName>
</protein>
<gene>
    <name evidence="7" type="ORF">WR25_23062</name>
</gene>
<evidence type="ECO:0000256" key="4">
    <source>
        <dbReference type="SAM" id="MobiDB-lite"/>
    </source>
</evidence>
<dbReference type="InterPro" id="IPR043509">
    <property type="entry name" value="Bromo_Brdt_II"/>
</dbReference>
<evidence type="ECO:0008006" key="9">
    <source>
        <dbReference type="Google" id="ProtNLM"/>
    </source>
</evidence>
<feature type="compositionally biased region" description="Basic and acidic residues" evidence="4">
    <location>
        <begin position="765"/>
        <end position="782"/>
    </location>
</feature>
<feature type="compositionally biased region" description="Basic residues" evidence="4">
    <location>
        <begin position="208"/>
        <end position="221"/>
    </location>
</feature>
<keyword evidence="8" id="KW-1185">Reference proteome</keyword>
<feature type="domain" description="Bromo" evidence="5">
    <location>
        <begin position="108"/>
        <end position="180"/>
    </location>
</feature>
<sequence>MLTMQENEQYQNSEGFVMSSDEPDKTDGVSTSESNGLKIDEEETAQEGQEAEPQASDAPADGESPWKTPRQEPVEGVVQPRVIPPIGKPTRHTNQLEYILNTVLKEAMKHKHSWPFQTPVDAVKLGLPDYHKVIKRPMDLKTIEKRLKNCYYFSANDCLADIMTMFTNCYCFNPPHYGVVQMAKTLEQAILAKLENMPADEVEIPRPTAKRGPKGSAKKGGHSGGGSRKSVAGGGAGVALSGPRASSASRESSVSIQKGLADSSSAGDVDLPNAEEPSTSSITSPAAPAIQPSKSNKGVKRKADTTTSIEEDSASKIANRRESTRPVKKPALYSIDYAQLPPRFKGKLTESMKFCQKLIAELLSKKYKNFAWPFYEPVDVEGLKIYDYYDIVSHPMDLSTIKKKMDFKQYANAQEVADDIRLMCSNCFKFNPPTDVIHIHGKTFLKTFEERWKHLPSDEVAVTPTPPIEQSTSAISVATAGDMSDVDEDEKVEMLMMKVLTTQKMMQERLNHIQQLSQELIEIKLKRKEAQLSHQSLPSIPPSLIQKVQTAIATTGASPLPSPATSGRPHRTPKPTPIVKDESPISNGPTFAMLPVPPKPKEIKREPPARPPTLPPATPAAMPISANTEASPVKPYSGRGRKPGSKNKPKEPVATPATPAPTLPNGKPRREGYEFDSDAEESRQPMTYDEKRQLSLDINKLPGDKLSKVVQIIESREKLSDFNPEEIEIDFETLQPVTLRELEAFVACSLKRKPKKPMPPMKSQQEMEMKKKDIEDKLKKLDGPVQAGGRPRNAAEQPSTSAQPHAGLRSRSSSESSSASSGGSSSSSSSDSSDSESGPRADEITPRPRGGVAPVPKPNGRSAAAPPAANSAPSASANSTQSQSTPAAVASPLTLPISSKQSSASGANLPTSKLTVSDDKKESGIAKTAVVHEGAKPILQNDKVVGPAGIGGSILDQLLPSAEEKMSNSKVTSSFENFKQQAKLKNEKRKQLIEEEEKKRRQKEEEEKQKAATAPTQPPPAQSAQKQQSSAAEDEAARLRRMREEERRKRLMEDDDVDMTSQMELMANFEANF</sequence>
<feature type="compositionally biased region" description="Low complexity" evidence="4">
    <location>
        <begin position="274"/>
        <end position="293"/>
    </location>
</feature>
<dbReference type="PANTHER" id="PTHR22880:SF225">
    <property type="entry name" value="BROMODOMAIN-CONTAINING PROTEIN BET-1-RELATED"/>
    <property type="match status" value="1"/>
</dbReference>
<evidence type="ECO:0000256" key="2">
    <source>
        <dbReference type="ARBA" id="ARBA00023117"/>
    </source>
</evidence>
<feature type="compositionally biased region" description="Basic and acidic residues" evidence="4">
    <location>
        <begin position="989"/>
        <end position="1010"/>
    </location>
</feature>
<comment type="caution">
    <text evidence="7">The sequence shown here is derived from an EMBL/GenBank/DDBJ whole genome shotgun (WGS) entry which is preliminary data.</text>
</comment>
<dbReference type="InterPro" id="IPR050935">
    <property type="entry name" value="Bromo_chromatin_reader"/>
</dbReference>
<dbReference type="PANTHER" id="PTHR22880">
    <property type="entry name" value="FALZ-RELATED BROMODOMAIN-CONTAINING PROTEINS"/>
    <property type="match status" value="1"/>
</dbReference>
<name>A0A2A2JD65_9BILA</name>
<dbReference type="PRINTS" id="PR00503">
    <property type="entry name" value="BROMODOMAIN"/>
</dbReference>
<feature type="compositionally biased region" description="Basic and acidic residues" evidence="4">
    <location>
        <begin position="1035"/>
        <end position="1052"/>
    </location>
</feature>
<feature type="compositionally biased region" description="Basic and acidic residues" evidence="4">
    <location>
        <begin position="680"/>
        <end position="694"/>
    </location>
</feature>
<feature type="compositionally biased region" description="Polar residues" evidence="4">
    <location>
        <begin position="896"/>
        <end position="915"/>
    </location>
</feature>
<feature type="region of interest" description="Disordered" evidence="4">
    <location>
        <begin position="1"/>
        <end position="89"/>
    </location>
</feature>
<feature type="compositionally biased region" description="Polar residues" evidence="4">
    <location>
        <begin position="968"/>
        <end position="980"/>
    </location>
</feature>
<feature type="compositionally biased region" description="Basic and acidic residues" evidence="4">
    <location>
        <begin position="837"/>
        <end position="846"/>
    </location>
</feature>
<dbReference type="PROSITE" id="PS50014">
    <property type="entry name" value="BROMODOMAIN_2"/>
    <property type="match status" value="2"/>
</dbReference>
<dbReference type="SUPFAM" id="SSF47370">
    <property type="entry name" value="Bromodomain"/>
    <property type="match status" value="2"/>
</dbReference>
<dbReference type="EMBL" id="LIAE01010516">
    <property type="protein sequence ID" value="PAV59554.1"/>
    <property type="molecule type" value="Genomic_DNA"/>
</dbReference>
<feature type="compositionally biased region" description="Low complexity" evidence="4">
    <location>
        <begin position="809"/>
        <end position="836"/>
    </location>
</feature>
<feature type="domain" description="Bromo" evidence="5">
    <location>
        <begin position="366"/>
        <end position="438"/>
    </location>
</feature>
<dbReference type="InterPro" id="IPR027353">
    <property type="entry name" value="NET_dom"/>
</dbReference>
<dbReference type="Gene3D" id="1.20.1270.220">
    <property type="match status" value="1"/>
</dbReference>
<feature type="compositionally biased region" description="Gly residues" evidence="4">
    <location>
        <begin position="222"/>
        <end position="237"/>
    </location>
</feature>
<evidence type="ECO:0000313" key="8">
    <source>
        <dbReference type="Proteomes" id="UP000218231"/>
    </source>
</evidence>
<feature type="compositionally biased region" description="Low complexity" evidence="4">
    <location>
        <begin position="1022"/>
        <end position="1031"/>
    </location>
</feature>
<feature type="compositionally biased region" description="Polar residues" evidence="4">
    <location>
        <begin position="1"/>
        <end position="14"/>
    </location>
</feature>
<feature type="compositionally biased region" description="Pro residues" evidence="4">
    <location>
        <begin position="609"/>
        <end position="618"/>
    </location>
</feature>
<dbReference type="Proteomes" id="UP000218231">
    <property type="component" value="Unassembled WGS sequence"/>
</dbReference>
<proteinExistence type="predicted"/>
<organism evidence="7 8">
    <name type="scientific">Diploscapter pachys</name>
    <dbReference type="NCBI Taxonomy" id="2018661"/>
    <lineage>
        <taxon>Eukaryota</taxon>
        <taxon>Metazoa</taxon>
        <taxon>Ecdysozoa</taxon>
        <taxon>Nematoda</taxon>
        <taxon>Chromadorea</taxon>
        <taxon>Rhabditida</taxon>
        <taxon>Rhabditina</taxon>
        <taxon>Rhabditomorpha</taxon>
        <taxon>Rhabditoidea</taxon>
        <taxon>Rhabditidae</taxon>
        <taxon>Diploscapter</taxon>
    </lineage>
</organism>
<dbReference type="FunFam" id="1.20.1270.220:FF:000001">
    <property type="entry name" value="bromodomain-containing protein 2 isoform X1"/>
    <property type="match status" value="1"/>
</dbReference>
<evidence type="ECO:0000259" key="6">
    <source>
        <dbReference type="PROSITE" id="PS51525"/>
    </source>
</evidence>
<accession>A0A2A2JD65</accession>
<dbReference type="InterPro" id="IPR036427">
    <property type="entry name" value="Bromodomain-like_sf"/>
</dbReference>
<evidence type="ECO:0000259" key="5">
    <source>
        <dbReference type="PROSITE" id="PS50014"/>
    </source>
</evidence>
<keyword evidence="1" id="KW-0677">Repeat</keyword>
<dbReference type="GO" id="GO:0006355">
    <property type="term" value="P:regulation of DNA-templated transcription"/>
    <property type="evidence" value="ECO:0007669"/>
    <property type="project" value="TreeGrafter"/>
</dbReference>
<dbReference type="CDD" id="cd05498">
    <property type="entry name" value="Bromo_Brdt_II_like"/>
    <property type="match status" value="1"/>
</dbReference>
<feature type="compositionally biased region" description="Basic and acidic residues" evidence="4">
    <location>
        <begin position="599"/>
        <end position="608"/>
    </location>
</feature>
<dbReference type="InterPro" id="IPR001487">
    <property type="entry name" value="Bromodomain"/>
</dbReference>
<dbReference type="Pfam" id="PF00439">
    <property type="entry name" value="Bromodomain"/>
    <property type="match status" value="2"/>
</dbReference>
<evidence type="ECO:0000256" key="3">
    <source>
        <dbReference type="PROSITE-ProRule" id="PRU00035"/>
    </source>
</evidence>
<dbReference type="SMART" id="SM00297">
    <property type="entry name" value="BROMO"/>
    <property type="match status" value="2"/>
</dbReference>
<dbReference type="GO" id="GO:0005634">
    <property type="term" value="C:nucleus"/>
    <property type="evidence" value="ECO:0007669"/>
    <property type="project" value="TreeGrafter"/>
</dbReference>
<feature type="compositionally biased region" description="Low complexity" evidence="4">
    <location>
        <begin position="238"/>
        <end position="255"/>
    </location>
</feature>
<dbReference type="STRING" id="2018661.A0A2A2JD65"/>
<reference evidence="7 8" key="1">
    <citation type="journal article" date="2017" name="Curr. Biol.">
        <title>Genome architecture and evolution of a unichromosomal asexual nematode.</title>
        <authorList>
            <person name="Fradin H."/>
            <person name="Zegar C."/>
            <person name="Gutwein M."/>
            <person name="Lucas J."/>
            <person name="Kovtun M."/>
            <person name="Corcoran D."/>
            <person name="Baugh L.R."/>
            <person name="Kiontke K."/>
            <person name="Gunsalus K."/>
            <person name="Fitch D.H."/>
            <person name="Piano F."/>
        </authorList>
    </citation>
    <scope>NUCLEOTIDE SEQUENCE [LARGE SCALE GENOMIC DNA]</scope>
    <source>
        <strain evidence="7">PF1309</strain>
    </source>
</reference>
<dbReference type="InterPro" id="IPR018359">
    <property type="entry name" value="Bromodomain_CS"/>
</dbReference>
<dbReference type="InterPro" id="IPR038336">
    <property type="entry name" value="NET_sf"/>
</dbReference>
<evidence type="ECO:0000256" key="1">
    <source>
        <dbReference type="ARBA" id="ARBA00022737"/>
    </source>
</evidence>
<dbReference type="InterPro" id="IPR043508">
    <property type="entry name" value="Bromo_Brdt_I"/>
</dbReference>
<dbReference type="Pfam" id="PF17035">
    <property type="entry name" value="BET"/>
    <property type="match status" value="1"/>
</dbReference>
<dbReference type="GO" id="GO:0006338">
    <property type="term" value="P:chromatin remodeling"/>
    <property type="evidence" value="ECO:0007669"/>
    <property type="project" value="TreeGrafter"/>
</dbReference>
<feature type="compositionally biased region" description="Low complexity" evidence="4">
    <location>
        <begin position="46"/>
        <end position="55"/>
    </location>
</feature>
<feature type="compositionally biased region" description="Low complexity" evidence="4">
    <location>
        <begin position="862"/>
        <end position="888"/>
    </location>
</feature>
<evidence type="ECO:0000313" key="7">
    <source>
        <dbReference type="EMBL" id="PAV59554.1"/>
    </source>
</evidence>